<dbReference type="PIRSF" id="PIRSF018005">
    <property type="entry name" value="UCP018005"/>
    <property type="match status" value="1"/>
</dbReference>
<dbReference type="AlphaFoldDB" id="A0A5R9G3I5"/>
<dbReference type="InterPro" id="IPR017804">
    <property type="entry name" value="MeTrfase_EgtD-like"/>
</dbReference>
<dbReference type="InterPro" id="IPR051128">
    <property type="entry name" value="EgtD_Methyltrsf_superfamily"/>
</dbReference>
<dbReference type="EMBL" id="VBZC01000010">
    <property type="protein sequence ID" value="TLS46125.1"/>
    <property type="molecule type" value="Genomic_DNA"/>
</dbReference>
<dbReference type="GO" id="GO:0052706">
    <property type="term" value="F:L-histidine N(alpha)-methyltransferase activity"/>
    <property type="evidence" value="ECO:0007669"/>
    <property type="project" value="UniProtKB-EC"/>
</dbReference>
<reference evidence="4 5" key="1">
    <citation type="submission" date="2019-05" db="EMBL/GenBank/DDBJ databases">
        <title>Streptomyces sp. NEAU-C151, a novel actinomycete isolated from soil.</title>
        <authorList>
            <person name="Han L."/>
            <person name="Jiang H."/>
        </authorList>
    </citation>
    <scope>NUCLEOTIDE SEQUENCE [LARGE SCALE GENOMIC DNA]</scope>
    <source>
        <strain evidence="4 5">NEAU-C151</strain>
    </source>
</reference>
<accession>A0A5R9G3I5</accession>
<dbReference type="NCBIfam" id="TIGR03438">
    <property type="entry name" value="egtD_ergothio"/>
    <property type="match status" value="1"/>
</dbReference>
<dbReference type="GO" id="GO:0032259">
    <property type="term" value="P:methylation"/>
    <property type="evidence" value="ECO:0007669"/>
    <property type="project" value="UniProtKB-KW"/>
</dbReference>
<dbReference type="Proteomes" id="UP000305906">
    <property type="component" value="Unassembled WGS sequence"/>
</dbReference>
<comment type="caution">
    <text evidence="4">The sequence shown here is derived from an EMBL/GenBank/DDBJ whole genome shotgun (WGS) entry which is preliminary data.</text>
</comment>
<keyword evidence="2 4" id="KW-0808">Transferase</keyword>
<feature type="domain" description="Histidine-specific methyltransferase SAM-dependent" evidence="3">
    <location>
        <begin position="21"/>
        <end position="320"/>
    </location>
</feature>
<protein>
    <submittedName>
        <fullName evidence="4">L-histidine N(Alpha)-methyltransferase</fullName>
        <ecNumber evidence="4">2.1.1.44</ecNumber>
    </submittedName>
</protein>
<dbReference type="InterPro" id="IPR029063">
    <property type="entry name" value="SAM-dependent_MTases_sf"/>
</dbReference>
<evidence type="ECO:0000256" key="2">
    <source>
        <dbReference type="ARBA" id="ARBA00022679"/>
    </source>
</evidence>
<dbReference type="RefSeq" id="WP_138044999.1">
    <property type="nucleotide sequence ID" value="NZ_VBZC01000010.1"/>
</dbReference>
<name>A0A5R9G3I5_9ACTN</name>
<dbReference type="Pfam" id="PF10017">
    <property type="entry name" value="Methyltransf_33"/>
    <property type="match status" value="1"/>
</dbReference>
<dbReference type="InterPro" id="IPR035094">
    <property type="entry name" value="EgtD"/>
</dbReference>
<dbReference type="SUPFAM" id="SSF53335">
    <property type="entry name" value="S-adenosyl-L-methionine-dependent methyltransferases"/>
    <property type="match status" value="1"/>
</dbReference>
<dbReference type="InterPro" id="IPR019257">
    <property type="entry name" value="MeTrfase_dom"/>
</dbReference>
<gene>
    <name evidence="4" type="primary">egtD</name>
    <name evidence="4" type="ORF">FE633_11325</name>
</gene>
<evidence type="ECO:0000259" key="3">
    <source>
        <dbReference type="Pfam" id="PF10017"/>
    </source>
</evidence>
<dbReference type="EC" id="2.1.1.44" evidence="4"/>
<sequence length="330" mass="35450">MTAPAVPSATSPALDHLDELRADVVQGLTKSPKQLSPKWLYDADGSRLFDEISRLPEYYPFRTEQAIIADSCTIIAWLTCAKTLIELGSGSCSAKTRLLLDALAGPLTTYVPVDVSSSALAQACASIAAEYPALAVKPLLADFTAAVDLPPTDGPRLFAFLGGTFGNLLPSERAVFLGALTSGLAPGDRLLLGVDLVKDPAVIVPAYNDAAGVTARFNFGLLRRLNRELDADFDLAAFEHVAVWDADREWIEMRLRSRRDQTVTLRGLNLVVPFTGGEELRTEVSAKFRPSGLAAELNAAGLELSHWWTDPARLYGLAMIARADDIAPAA</sequence>
<evidence type="ECO:0000313" key="5">
    <source>
        <dbReference type="Proteomes" id="UP000305906"/>
    </source>
</evidence>
<evidence type="ECO:0000313" key="4">
    <source>
        <dbReference type="EMBL" id="TLS46125.1"/>
    </source>
</evidence>
<keyword evidence="5" id="KW-1185">Reference proteome</keyword>
<dbReference type="Gene3D" id="3.40.50.150">
    <property type="entry name" value="Vaccinia Virus protein VP39"/>
    <property type="match status" value="1"/>
</dbReference>
<proteinExistence type="predicted"/>
<evidence type="ECO:0000256" key="1">
    <source>
        <dbReference type="ARBA" id="ARBA00022603"/>
    </source>
</evidence>
<organism evidence="4 5">
    <name type="scientific">Streptomyces montanus</name>
    <dbReference type="NCBI Taxonomy" id="2580423"/>
    <lineage>
        <taxon>Bacteria</taxon>
        <taxon>Bacillati</taxon>
        <taxon>Actinomycetota</taxon>
        <taxon>Actinomycetes</taxon>
        <taxon>Kitasatosporales</taxon>
        <taxon>Streptomycetaceae</taxon>
        <taxon>Streptomyces</taxon>
    </lineage>
</organism>
<dbReference type="PANTHER" id="PTHR43397:SF1">
    <property type="entry name" value="ERGOTHIONEINE BIOSYNTHESIS PROTEIN 1"/>
    <property type="match status" value="1"/>
</dbReference>
<keyword evidence="1 4" id="KW-0489">Methyltransferase</keyword>
<dbReference type="PANTHER" id="PTHR43397">
    <property type="entry name" value="ERGOTHIONEINE BIOSYNTHESIS PROTEIN 1"/>
    <property type="match status" value="1"/>
</dbReference>